<evidence type="ECO:0000313" key="11">
    <source>
        <dbReference type="EMBL" id="CAF4804221.1"/>
    </source>
</evidence>
<dbReference type="Pfam" id="PF00664">
    <property type="entry name" value="ABC_membrane"/>
    <property type="match status" value="1"/>
</dbReference>
<keyword evidence="7 9" id="KW-1133">Transmembrane helix</keyword>
<evidence type="ECO:0000259" key="10">
    <source>
        <dbReference type="PROSITE" id="PS50929"/>
    </source>
</evidence>
<evidence type="ECO:0000256" key="2">
    <source>
        <dbReference type="ARBA" id="ARBA00009726"/>
    </source>
</evidence>
<keyword evidence="3" id="KW-0813">Transport</keyword>
<gene>
    <name evidence="11" type="ORF">UJA718_LOCUS41424</name>
</gene>
<organism evidence="11 12">
    <name type="scientific">Rotaria socialis</name>
    <dbReference type="NCBI Taxonomy" id="392032"/>
    <lineage>
        <taxon>Eukaryota</taxon>
        <taxon>Metazoa</taxon>
        <taxon>Spiralia</taxon>
        <taxon>Gnathifera</taxon>
        <taxon>Rotifera</taxon>
        <taxon>Eurotatoria</taxon>
        <taxon>Bdelloidea</taxon>
        <taxon>Philodinida</taxon>
        <taxon>Philodinidae</taxon>
        <taxon>Rotaria</taxon>
    </lineage>
</organism>
<dbReference type="GO" id="GO:0140359">
    <property type="term" value="F:ABC-type transporter activity"/>
    <property type="evidence" value="ECO:0007669"/>
    <property type="project" value="InterPro"/>
</dbReference>
<keyword evidence="5" id="KW-0547">Nucleotide-binding</keyword>
<evidence type="ECO:0000256" key="8">
    <source>
        <dbReference type="ARBA" id="ARBA00023136"/>
    </source>
</evidence>
<protein>
    <recommendedName>
        <fullName evidence="10">ABC transmembrane type-1 domain-containing protein</fullName>
    </recommendedName>
</protein>
<reference evidence="11" key="1">
    <citation type="submission" date="2021-02" db="EMBL/GenBank/DDBJ databases">
        <authorList>
            <person name="Nowell W R."/>
        </authorList>
    </citation>
    <scope>NUCLEOTIDE SEQUENCE</scope>
</reference>
<dbReference type="EMBL" id="CAJOBP010049120">
    <property type="protein sequence ID" value="CAF4804221.1"/>
    <property type="molecule type" value="Genomic_DNA"/>
</dbReference>
<dbReference type="PROSITE" id="PS50929">
    <property type="entry name" value="ABC_TM1F"/>
    <property type="match status" value="1"/>
</dbReference>
<dbReference type="SUPFAM" id="SSF90123">
    <property type="entry name" value="ABC transporter transmembrane region"/>
    <property type="match status" value="1"/>
</dbReference>
<proteinExistence type="inferred from homology"/>
<evidence type="ECO:0000256" key="9">
    <source>
        <dbReference type="SAM" id="Phobius"/>
    </source>
</evidence>
<dbReference type="GO" id="GO:0016020">
    <property type="term" value="C:membrane"/>
    <property type="evidence" value="ECO:0007669"/>
    <property type="project" value="UniProtKB-SubCell"/>
</dbReference>
<accession>A0A821PIW8</accession>
<dbReference type="AlphaFoldDB" id="A0A821PIW8"/>
<keyword evidence="6" id="KW-0067">ATP-binding</keyword>
<dbReference type="Gene3D" id="1.20.1560.10">
    <property type="entry name" value="ABC transporter type 1, transmembrane domain"/>
    <property type="match status" value="1"/>
</dbReference>
<keyword evidence="8 9" id="KW-0472">Membrane</keyword>
<evidence type="ECO:0000256" key="4">
    <source>
        <dbReference type="ARBA" id="ARBA00022692"/>
    </source>
</evidence>
<feature type="non-terminal residue" evidence="11">
    <location>
        <position position="125"/>
    </location>
</feature>
<evidence type="ECO:0000256" key="6">
    <source>
        <dbReference type="ARBA" id="ARBA00022840"/>
    </source>
</evidence>
<feature type="domain" description="ABC transmembrane type-1" evidence="10">
    <location>
        <begin position="1"/>
        <end position="119"/>
    </location>
</feature>
<evidence type="ECO:0000256" key="7">
    <source>
        <dbReference type="ARBA" id="ARBA00022989"/>
    </source>
</evidence>
<comment type="similarity">
    <text evidence="2">Belongs to the ABC transporter superfamily. ABCC family. Conjugate transporter (TC 3.A.1.208) subfamily.</text>
</comment>
<evidence type="ECO:0000256" key="1">
    <source>
        <dbReference type="ARBA" id="ARBA00004141"/>
    </source>
</evidence>
<feature type="transmembrane region" description="Helical" evidence="9">
    <location>
        <begin position="45"/>
        <end position="62"/>
    </location>
</feature>
<evidence type="ECO:0000256" key="5">
    <source>
        <dbReference type="ARBA" id="ARBA00022741"/>
    </source>
</evidence>
<name>A0A821PIW8_9BILA</name>
<dbReference type="PANTHER" id="PTHR24223">
    <property type="entry name" value="ATP-BINDING CASSETTE SUB-FAMILY C"/>
    <property type="match status" value="1"/>
</dbReference>
<evidence type="ECO:0000313" key="12">
    <source>
        <dbReference type="Proteomes" id="UP000663873"/>
    </source>
</evidence>
<comment type="caution">
    <text evidence="11">The sequence shown here is derived from an EMBL/GenBank/DDBJ whole genome shotgun (WGS) entry which is preliminary data.</text>
</comment>
<keyword evidence="4 9" id="KW-0812">Transmembrane</keyword>
<comment type="subcellular location">
    <subcellularLocation>
        <location evidence="1">Membrane</location>
        <topology evidence="1">Multi-pass membrane protein</topology>
    </subcellularLocation>
</comment>
<dbReference type="InterPro" id="IPR050173">
    <property type="entry name" value="ABC_transporter_C-like"/>
</dbReference>
<dbReference type="InterPro" id="IPR011527">
    <property type="entry name" value="ABC1_TM_dom"/>
</dbReference>
<dbReference type="Proteomes" id="UP000663873">
    <property type="component" value="Unassembled WGS sequence"/>
</dbReference>
<keyword evidence="12" id="KW-1185">Reference proteome</keyword>
<feature type="non-terminal residue" evidence="11">
    <location>
        <position position="1"/>
    </location>
</feature>
<evidence type="ECO:0000256" key="3">
    <source>
        <dbReference type="ARBA" id="ARBA00022448"/>
    </source>
</evidence>
<dbReference type="PANTHER" id="PTHR24223:SF456">
    <property type="entry name" value="MULTIDRUG RESISTANCE-ASSOCIATED PROTEIN LETHAL(2)03659"/>
    <property type="match status" value="1"/>
</dbReference>
<sequence>ILNRFTKDIAAVDEHLPWNFFDFLNCLSEVIGTILLVSWLNPSSFIPAVFVIIGLLFIRYRFARCSRDLKRLDSTSRSPIYSYLTSTIHGLKVIRSYRAENICLSQFSSLIDDNTRANYLFMTTN</sequence>
<dbReference type="InterPro" id="IPR036640">
    <property type="entry name" value="ABC1_TM_sf"/>
</dbReference>
<dbReference type="GO" id="GO:0005524">
    <property type="term" value="F:ATP binding"/>
    <property type="evidence" value="ECO:0007669"/>
    <property type="project" value="UniProtKB-KW"/>
</dbReference>